<proteinExistence type="predicted"/>
<sequence>MDQDQMKPLSDAIQQIKTDMMTYFDTKVDPILCTLNGIEGSLSTLGEHVSQLEQRV</sequence>
<name>A0A0E9Y2G0_ANGAN</name>
<reference evidence="1" key="2">
    <citation type="journal article" date="2015" name="Fish Shellfish Immunol.">
        <title>Early steps in the European eel (Anguilla anguilla)-Vibrio vulnificus interaction in the gills: Role of the RtxA13 toxin.</title>
        <authorList>
            <person name="Callol A."/>
            <person name="Pajuelo D."/>
            <person name="Ebbesson L."/>
            <person name="Teles M."/>
            <person name="MacKenzie S."/>
            <person name="Amaro C."/>
        </authorList>
    </citation>
    <scope>NUCLEOTIDE SEQUENCE</scope>
</reference>
<evidence type="ECO:0000313" key="1">
    <source>
        <dbReference type="EMBL" id="JAI08401.1"/>
    </source>
</evidence>
<dbReference type="EMBL" id="GBXM01000177">
    <property type="protein sequence ID" value="JAI08401.1"/>
    <property type="molecule type" value="Transcribed_RNA"/>
</dbReference>
<organism evidence="1">
    <name type="scientific">Anguilla anguilla</name>
    <name type="common">European freshwater eel</name>
    <name type="synonym">Muraena anguilla</name>
    <dbReference type="NCBI Taxonomy" id="7936"/>
    <lineage>
        <taxon>Eukaryota</taxon>
        <taxon>Metazoa</taxon>
        <taxon>Chordata</taxon>
        <taxon>Craniata</taxon>
        <taxon>Vertebrata</taxon>
        <taxon>Euteleostomi</taxon>
        <taxon>Actinopterygii</taxon>
        <taxon>Neopterygii</taxon>
        <taxon>Teleostei</taxon>
        <taxon>Anguilliformes</taxon>
        <taxon>Anguillidae</taxon>
        <taxon>Anguilla</taxon>
    </lineage>
</organism>
<accession>A0A0E9Y2G0</accession>
<protein>
    <submittedName>
        <fullName evidence="1">Uncharacterized protein</fullName>
    </submittedName>
</protein>
<dbReference type="AlphaFoldDB" id="A0A0E9Y2G0"/>
<reference evidence="1" key="1">
    <citation type="submission" date="2014-11" db="EMBL/GenBank/DDBJ databases">
        <authorList>
            <person name="Amaro Gonzalez C."/>
        </authorList>
    </citation>
    <scope>NUCLEOTIDE SEQUENCE</scope>
</reference>